<feature type="chain" id="PRO_5038381650" evidence="4">
    <location>
        <begin position="21"/>
        <end position="3003"/>
    </location>
</feature>
<feature type="domain" description="Fibronectin type-III" evidence="5">
    <location>
        <begin position="1971"/>
        <end position="2062"/>
    </location>
</feature>
<dbReference type="Gene3D" id="2.60.40.10">
    <property type="entry name" value="Immunoglobulins"/>
    <property type="match status" value="18"/>
</dbReference>
<dbReference type="SUPFAM" id="SSF49265">
    <property type="entry name" value="Fibronectin type III"/>
    <property type="match status" value="9"/>
</dbReference>
<evidence type="ECO:0000256" key="4">
    <source>
        <dbReference type="SAM" id="SignalP"/>
    </source>
</evidence>
<comment type="caution">
    <text evidence="6">The sequence shown here is derived from an EMBL/GenBank/DDBJ whole genome shotgun (WGS) entry which is preliminary data.</text>
</comment>
<dbReference type="GO" id="GO:0000272">
    <property type="term" value="P:polysaccharide catabolic process"/>
    <property type="evidence" value="ECO:0007669"/>
    <property type="project" value="UniProtKB-KW"/>
</dbReference>
<dbReference type="Gene3D" id="2.60.40.420">
    <property type="entry name" value="Cupredoxins - blue copper proteins"/>
    <property type="match status" value="3"/>
</dbReference>
<keyword evidence="2" id="KW-0378">Hydrolase</keyword>
<keyword evidence="3" id="KW-0119">Carbohydrate metabolism</keyword>
<dbReference type="SUPFAM" id="SSF49503">
    <property type="entry name" value="Cupredoxins"/>
    <property type="match status" value="3"/>
</dbReference>
<evidence type="ECO:0000313" key="6">
    <source>
        <dbReference type="EMBL" id="MBK6300728.1"/>
    </source>
</evidence>
<keyword evidence="2" id="KW-0326">Glycosidase</keyword>
<protein>
    <submittedName>
        <fullName evidence="6">Fibronectin type III domain-containing protein</fullName>
    </submittedName>
</protein>
<sequence>MRARLVVGWLVLLLVWTAPAASALGQIPLEDKGRSDGKIEVPADLKAKRAQNKAGETTTAMRLAAAKAQAAKGKTTPVLTTAGIASELAKEPEKADAKAEMEVGKAEFDRKVKGLAAKGAGGAKRAIADYLTLPSVDAAGCTQIVCEQPDFYATPNYANSPLRMADAIVTIGAPDVAGGTQATAVAEVNLQTGMITGFTVTEPGTGYTAAPTVTIASVGSGTIAGTGAGAAAVTTITAVTDPGTGVVTPGGVSAVTLAPDNSGGTGYVTKGLRKFVDGLPGLGSGGANNLGQYIPVGVPDTTSFPGSDYYEIALVQYTEQLHSDLPATLLRGYVQLSTAVVPGGHLPLTTPGGGPITLPGGAQAFAVDKPSYLGPFIQATKDKPVRILFRNLLPTGEAGNLFLPVDTTVMGAGPGPNMDMAMPHNDQMPMCADSPKPSTCFSENRATLHLHGGITPWISDGTPHQWITPAGESTDYPKGVSVSNVPDMPDPGPGAQTFFYTNQQSARLMFYHDHAWGITRLNVYAGEAAGYSITDPVEQALITDGLLPGAADTLPLIVQDKTFVPDTAQLAVTDPQWSTTSWGGYGQLWTPHVYMPNQSQDSTGANPFGRWAYGWWFHPQTSDVRVPPIANAHFDPNCDPDLTYCQPSLAPGVPWVSMGMEAFNDTAMVNGTAYPTVTVDPKSYRVRLLNASNDRFFNFSLYQADTSAGALPGQGYTEVALNQAEVAAAKDDPTVFPTPDLSKSPAGPSWTMLASEGGWLPAPAVIPAQPTTWVTDPARFDAGNVDKHSLLLAPAERADTIVDFSAYAGKTLILYNDAPAAFPARDSRQDYYTDNADLTSVGGAPTTPRGYGPNTRTIMQIKVAAKPPTPYGAARTAALNAAFAHQADGSGVFESGQHPIVVGQKAYNAAYGTTFDTGPLGTSPNERLDGLVRMTDTQFDFQTLAKDAAARDGQVRLRSFPLQPKAIHDEMSASYDVEYGRMSGNLGLEGPNKTAVGQQLMLYPYVNPPDYYGTPAAEAKYPFNGMTQYTPLATLDDGTQIWKITHNGVDTHPIHFHLFDIQLVNRVGWDNIIRKPEPSELGWKDTVRVSPLEDTIVALRPVLPKIPWGVPDSKRPLDPSMPLHTTAQFNQVGADGNQVTTPITNEEFNFRWEYVWHCHILSHEEMDMMRPYAVKAPNLVPDAPTSPAWWVDAGGIQVRWVDPTPVSPGVNDPGSGWGVWSAEYQFRLQYSLAADQSTWTDAGTALANAASATLPTGTITAASQGDYVFRIVARNAEGDSPSVAAAPALPPSIPAGLVASALPVAPADATASVQLTWSPSAPDPATGYAVQRATDAAFTLGVTDVGTSIDPTVTLTDSGLPFGTTVYYRVRGTSIGASVSGWSEPVGVTTGLSAPTGVLASSSSPPIPPSGVSIGWTAVTGASGYEVARVTGAAFDAADPSLTTVATLAGGSTVTASDASAVAATTYSYAVRATAGTSPLTAASAWSPATYVTWPQAPTGLALSTAAPEPGSTTAAVTATWTIPVDGASTFELQRTLDATGASGWTTVVSSPDAAASSLTDPGAPLGVTATYRVLAVNAAGAAASGPASILTGFVAPTGVTATASAGPPASVTVTWIDTPGGPFTYEVGRSVGPVFDPDTAIVAPAEGSMTHLDAKASANTIYSYAVRAVLGTLRSAWSTAAPTTTIPDAPIGLAVLAGATPDALTVSWSAPSAPQVNAITGYIVERSSDGGLTWTALAPTPAATTTLSDTGLPFATSFSYRVAALTAVPQQSDWTETATSTTTGLPTPTNVVAMSSTSHPAAVSATWDPVAGATAYEVEVQVNGGTFAPLGTVTTTSVSVPTPSVDTTYVLQVRATAVGSQSAWSASNAVTTIPAPPTAITATAGAPGVIDLGWVPSLTGGVTYTIERSTDPAFTPAATTVVASGLGASTLSDTGLLFVTTYFYRVTAVNAHGTSEAATTAVGATTNAGAPSFVTATPSTLDPATVTVTWAAVQGATGYDIERAPAGSSTFTSVGTWTAGALSFTDASVSVDSVYVYQVRSSAGALVSTWTMSGQVATIPAAPTNLHTLNVPGSTATTLVWTAPSSQTVPVTGYLVQRATDAAFTSPVDLGTVSGTNYADNPPSGATTYYYRVATLNVTGRSAFSAGLEATSALLAPTSVTATASTSAPASVTVVWAPVAGATGYEIVRSDGTVFTSGALTWTTSAAGSATTVTDPTAAANTAYTYAVRGTASVSGVALVSSYTAAAAVVTIPSAPALLPVGQGSQDSLVVSWTAPAGQLSPITGYVLERSLTGTDGWTTLPTTGLLTSLTDTGLAFLTTYHYRVATVTAVGQSAWSAIQSATTGLAAPATATAAASTTAAEVTVTWTAVPTVTAYEVARSDGASFVPPGSSLTATSAGLTFVDPTVVHGSTYTYAVRALMGATPSGWSTTNSVTAIPAAPSGLAVTTTATSLDATANLVWSADVAASSYVVQRASDAAFTTPVAVTAIDQATASDTGLAFVTTYYYRVAGVNATGQSAWSPPVSATTPLGQPSAFTATDTTSSPVSVSLGWLGNASTSSYEVRRSTGASFDEASSTVIYAGLDTATTDSGAAAGAVYTYAVRGLSAGGAVQSAWTTVGATTLPDAPTGVTAIAGSGSVSVSWIASQASSVTYTVERSTAVDFSANVVEVGTGVSGTSVIDLVSDIATHYYRVKASNGEGVSAWSVTAAASTALTPPASLSTSVSTAWPLVVTLTWPAVPGATGYEVQRSTSTGFTTTTTVPTVGSSTSTTDTTAAPSATYYYRVRATATAGTSVSGWTTAPTVTVTPSTAIVRVTGLVLRMAPVGASPTVNATWTSQAWAGTYTVQFATNSAFTLGLVTQSVTSAATSYAGLTVGVRYYVRVRAEQPGVLTTWSSSGSIVVSPPPRPATLVATLAAAVPGSADVTLTWTPGTTAPIGGYILQRATDSLFVTATTIATPSPGATTYLDAGLARNVRYYWRIVAVNSAGQSTTWRTVNYRTPA</sequence>
<dbReference type="Proteomes" id="UP000718281">
    <property type="component" value="Unassembled WGS sequence"/>
</dbReference>
<keyword evidence="3" id="KW-0624">Polysaccharide degradation</keyword>
<feature type="domain" description="Fibronectin type-III" evidence="5">
    <location>
        <begin position="1298"/>
        <end position="1393"/>
    </location>
</feature>
<feature type="domain" description="Fibronectin type-III" evidence="5">
    <location>
        <begin position="2441"/>
        <end position="2532"/>
    </location>
</feature>
<feature type="domain" description="Fibronectin type-III" evidence="5">
    <location>
        <begin position="2717"/>
        <end position="2811"/>
    </location>
</feature>
<feature type="domain" description="Fibronectin type-III" evidence="5">
    <location>
        <begin position="2906"/>
        <end position="3003"/>
    </location>
</feature>
<proteinExistence type="predicted"/>
<feature type="domain" description="Fibronectin type-III" evidence="5">
    <location>
        <begin position="2063"/>
        <end position="2156"/>
    </location>
</feature>
<dbReference type="Pfam" id="PF07731">
    <property type="entry name" value="Cu-oxidase_2"/>
    <property type="match status" value="1"/>
</dbReference>
<dbReference type="PANTHER" id="PTHR13817:SF73">
    <property type="entry name" value="FIBRONECTIN TYPE-III DOMAIN-CONTAINING PROTEIN"/>
    <property type="match status" value="1"/>
</dbReference>
<gene>
    <name evidence="6" type="ORF">IPF40_06640</name>
</gene>
<feature type="domain" description="Fibronectin type-III" evidence="5">
    <location>
        <begin position="1788"/>
        <end position="1876"/>
    </location>
</feature>
<dbReference type="InterPro" id="IPR008972">
    <property type="entry name" value="Cupredoxin"/>
</dbReference>
<dbReference type="InterPro" id="IPR011706">
    <property type="entry name" value="Cu-oxidase_C"/>
</dbReference>
<dbReference type="CDD" id="cd00063">
    <property type="entry name" value="FN3"/>
    <property type="match status" value="8"/>
</dbReference>
<dbReference type="GO" id="GO:0016798">
    <property type="term" value="F:hydrolase activity, acting on glycosyl bonds"/>
    <property type="evidence" value="ECO:0007669"/>
    <property type="project" value="UniProtKB-KW"/>
</dbReference>
<evidence type="ECO:0000256" key="3">
    <source>
        <dbReference type="ARBA" id="ARBA00023326"/>
    </source>
</evidence>
<organism evidence="6 7">
    <name type="scientific">Candidatus Phosphoribacter hodrii</name>
    <dbReference type="NCBI Taxonomy" id="2953743"/>
    <lineage>
        <taxon>Bacteria</taxon>
        <taxon>Bacillati</taxon>
        <taxon>Actinomycetota</taxon>
        <taxon>Actinomycetes</taxon>
        <taxon>Micrococcales</taxon>
        <taxon>Dermatophilaceae</taxon>
        <taxon>Candidatus Phosphoribacter</taxon>
    </lineage>
</organism>
<keyword evidence="1" id="KW-0677">Repeat</keyword>
<evidence type="ECO:0000313" key="7">
    <source>
        <dbReference type="Proteomes" id="UP000718281"/>
    </source>
</evidence>
<evidence type="ECO:0000259" key="5">
    <source>
        <dbReference type="PROSITE" id="PS50853"/>
    </source>
</evidence>
<dbReference type="GO" id="GO:0016491">
    <property type="term" value="F:oxidoreductase activity"/>
    <property type="evidence" value="ECO:0007669"/>
    <property type="project" value="InterPro"/>
</dbReference>
<feature type="domain" description="Fibronectin type-III" evidence="5">
    <location>
        <begin position="2349"/>
        <end position="2440"/>
    </location>
</feature>
<dbReference type="Pfam" id="PF00041">
    <property type="entry name" value="fn3"/>
    <property type="match status" value="1"/>
</dbReference>
<reference evidence="6 7" key="1">
    <citation type="submission" date="2020-10" db="EMBL/GenBank/DDBJ databases">
        <title>Connecting structure to function with the recovery of over 1000 high-quality activated sludge metagenome-assembled genomes encoding full-length rRNA genes using long-read sequencing.</title>
        <authorList>
            <person name="Singleton C.M."/>
            <person name="Petriglieri F."/>
            <person name="Kristensen J.M."/>
            <person name="Kirkegaard R.H."/>
            <person name="Michaelsen T.Y."/>
            <person name="Andersen M.H."/>
            <person name="Karst S.M."/>
            <person name="Dueholm M.S."/>
            <person name="Nielsen P.H."/>
            <person name="Albertsen M."/>
        </authorList>
    </citation>
    <scope>NUCLEOTIDE SEQUENCE [LARGE SCALE GENOMIC DNA]</scope>
    <source>
        <strain evidence="6">AalE_18-Q3-R2-46_BAT3C.188</strain>
    </source>
</reference>
<evidence type="ECO:0000256" key="1">
    <source>
        <dbReference type="ARBA" id="ARBA00022737"/>
    </source>
</evidence>
<evidence type="ECO:0000256" key="2">
    <source>
        <dbReference type="ARBA" id="ARBA00023295"/>
    </source>
</evidence>
<feature type="domain" description="Fibronectin type-III" evidence="5">
    <location>
        <begin position="1877"/>
        <end position="1970"/>
    </location>
</feature>
<dbReference type="InterPro" id="IPR050964">
    <property type="entry name" value="Striated_Muscle_Regulatory"/>
</dbReference>
<dbReference type="InterPro" id="IPR036116">
    <property type="entry name" value="FN3_sf"/>
</dbReference>
<feature type="domain" description="Fibronectin type-III" evidence="5">
    <location>
        <begin position="1690"/>
        <end position="1787"/>
    </location>
</feature>
<dbReference type="GO" id="GO:0005507">
    <property type="term" value="F:copper ion binding"/>
    <property type="evidence" value="ECO:0007669"/>
    <property type="project" value="InterPro"/>
</dbReference>
<accession>A0A934X5N8</accession>
<feature type="signal peptide" evidence="4">
    <location>
        <begin position="1"/>
        <end position="20"/>
    </location>
</feature>
<keyword evidence="4" id="KW-0732">Signal</keyword>
<dbReference type="PANTHER" id="PTHR13817">
    <property type="entry name" value="TITIN"/>
    <property type="match status" value="1"/>
</dbReference>
<dbReference type="EMBL" id="JADIXZ010000004">
    <property type="protein sequence ID" value="MBK6300728.1"/>
    <property type="molecule type" value="Genomic_DNA"/>
</dbReference>
<dbReference type="InterPro" id="IPR013783">
    <property type="entry name" value="Ig-like_fold"/>
</dbReference>
<dbReference type="PROSITE" id="PS50853">
    <property type="entry name" value="FN3"/>
    <property type="match status" value="13"/>
</dbReference>
<dbReference type="SMART" id="SM00060">
    <property type="entry name" value="FN3"/>
    <property type="match status" value="19"/>
</dbReference>
<feature type="domain" description="Fibronectin type-III" evidence="5">
    <location>
        <begin position="1596"/>
        <end position="1689"/>
    </location>
</feature>
<name>A0A934X5N8_9MICO</name>
<feature type="domain" description="Fibronectin type-III" evidence="5">
    <location>
        <begin position="2533"/>
        <end position="2627"/>
    </location>
</feature>
<dbReference type="CDD" id="cd13844">
    <property type="entry name" value="CuRO_1_BOD_CotA_like"/>
    <property type="match status" value="1"/>
</dbReference>
<feature type="domain" description="Fibronectin type-III" evidence="5">
    <location>
        <begin position="2253"/>
        <end position="2348"/>
    </location>
</feature>
<dbReference type="InterPro" id="IPR003961">
    <property type="entry name" value="FN3_dom"/>
</dbReference>